<dbReference type="InterPro" id="IPR003439">
    <property type="entry name" value="ABC_transporter-like_ATP-bd"/>
</dbReference>
<sequence>MTAANLSPVPAAGAATAARPVVLEARNMTRRFGGLVAVNDVSFDVREGEVFGLIGPNGAGKTTLFNLMTGLTPPSSGTLTYQGQQVTGLAPHRVATLGLSRTFQNIRLFKELTALENVKIAQHIRTRAGLWSGVLGLAREEEARVERKAWELLDLVGLSNRAGEGAGNFSYGDQRKLEIARALATEPRVLLLDEPAAGMNTSEKGQLTSFIREVRDRFDLTVLVIEHHVPLVMNLCDRVAVLNFGQLIAVGNPADVQRDPKVIEAYLGGE</sequence>
<dbReference type="EMBL" id="QYUJ01000014">
    <property type="protein sequence ID" value="RJF71642.1"/>
    <property type="molecule type" value="Genomic_DNA"/>
</dbReference>
<dbReference type="InterPro" id="IPR017871">
    <property type="entry name" value="ABC_transporter-like_CS"/>
</dbReference>
<dbReference type="CDD" id="cd03219">
    <property type="entry name" value="ABC_Mj1267_LivG_branched"/>
    <property type="match status" value="1"/>
</dbReference>
<dbReference type="GO" id="GO:0005524">
    <property type="term" value="F:ATP binding"/>
    <property type="evidence" value="ECO:0007669"/>
    <property type="project" value="UniProtKB-KW"/>
</dbReference>
<dbReference type="PANTHER" id="PTHR45772">
    <property type="entry name" value="CONSERVED COMPONENT OF ABC TRANSPORTER FOR NATURAL AMINO ACIDS-RELATED"/>
    <property type="match status" value="1"/>
</dbReference>
<dbReference type="SMART" id="SM00382">
    <property type="entry name" value="AAA"/>
    <property type="match status" value="1"/>
</dbReference>
<proteinExistence type="predicted"/>
<dbReference type="InterPro" id="IPR027417">
    <property type="entry name" value="P-loop_NTPase"/>
</dbReference>
<keyword evidence="1" id="KW-0813">Transport</keyword>
<evidence type="ECO:0000256" key="3">
    <source>
        <dbReference type="ARBA" id="ARBA00022840"/>
    </source>
</evidence>
<dbReference type="InterPro" id="IPR032823">
    <property type="entry name" value="BCA_ABC_TP_C"/>
</dbReference>
<protein>
    <submittedName>
        <fullName evidence="5">ABC transporter ATP-binding protein</fullName>
    </submittedName>
</protein>
<dbReference type="FunFam" id="3.40.50.300:FF:000421">
    <property type="entry name" value="Branched-chain amino acid ABC transporter ATP-binding protein"/>
    <property type="match status" value="1"/>
</dbReference>
<evidence type="ECO:0000313" key="6">
    <source>
        <dbReference type="Proteomes" id="UP000286287"/>
    </source>
</evidence>
<dbReference type="GO" id="GO:0005886">
    <property type="term" value="C:plasma membrane"/>
    <property type="evidence" value="ECO:0007669"/>
    <property type="project" value="TreeGrafter"/>
</dbReference>
<keyword evidence="6" id="KW-1185">Reference proteome</keyword>
<dbReference type="InterPro" id="IPR051120">
    <property type="entry name" value="ABC_AA/LPS_Transport"/>
</dbReference>
<dbReference type="Proteomes" id="UP000286287">
    <property type="component" value="Unassembled WGS sequence"/>
</dbReference>
<name>A0A418V6C0_9DEIO</name>
<organism evidence="5 6">
    <name type="scientific">Deinococcus cavernae</name>
    <dbReference type="NCBI Taxonomy" id="2320857"/>
    <lineage>
        <taxon>Bacteria</taxon>
        <taxon>Thermotogati</taxon>
        <taxon>Deinococcota</taxon>
        <taxon>Deinococci</taxon>
        <taxon>Deinococcales</taxon>
        <taxon>Deinococcaceae</taxon>
        <taxon>Deinococcus</taxon>
    </lineage>
</organism>
<evidence type="ECO:0000256" key="2">
    <source>
        <dbReference type="ARBA" id="ARBA00022741"/>
    </source>
</evidence>
<keyword evidence="2" id="KW-0547">Nucleotide-binding</keyword>
<reference evidence="5 6" key="1">
    <citation type="submission" date="2018-09" db="EMBL/GenBank/DDBJ databases">
        <authorList>
            <person name="Zhu H."/>
        </authorList>
    </citation>
    <scope>NUCLEOTIDE SEQUENCE [LARGE SCALE GENOMIC DNA]</scope>
    <source>
        <strain evidence="5 6">K2S05-167</strain>
    </source>
</reference>
<dbReference type="RefSeq" id="WP_119763019.1">
    <property type="nucleotide sequence ID" value="NZ_QYUJ01000014.1"/>
</dbReference>
<dbReference type="Pfam" id="PF00005">
    <property type="entry name" value="ABC_tran"/>
    <property type="match status" value="1"/>
</dbReference>
<dbReference type="AlphaFoldDB" id="A0A418V6C0"/>
<gene>
    <name evidence="5" type="ORF">D3875_08750</name>
</gene>
<evidence type="ECO:0000256" key="1">
    <source>
        <dbReference type="ARBA" id="ARBA00022448"/>
    </source>
</evidence>
<dbReference type="GO" id="GO:0016887">
    <property type="term" value="F:ATP hydrolysis activity"/>
    <property type="evidence" value="ECO:0007669"/>
    <property type="project" value="InterPro"/>
</dbReference>
<comment type="caution">
    <text evidence="5">The sequence shown here is derived from an EMBL/GenBank/DDBJ whole genome shotgun (WGS) entry which is preliminary data.</text>
</comment>
<dbReference type="PANTHER" id="PTHR45772:SF4">
    <property type="entry name" value="ABC TRANSPORTER ATP-BINDING PROTEIN"/>
    <property type="match status" value="1"/>
</dbReference>
<dbReference type="Pfam" id="PF12399">
    <property type="entry name" value="BCA_ABC_TP_C"/>
    <property type="match status" value="1"/>
</dbReference>
<evidence type="ECO:0000313" key="5">
    <source>
        <dbReference type="EMBL" id="RJF71642.1"/>
    </source>
</evidence>
<evidence type="ECO:0000259" key="4">
    <source>
        <dbReference type="PROSITE" id="PS50893"/>
    </source>
</evidence>
<dbReference type="SUPFAM" id="SSF52540">
    <property type="entry name" value="P-loop containing nucleoside triphosphate hydrolases"/>
    <property type="match status" value="1"/>
</dbReference>
<dbReference type="OrthoDB" id="60490at2"/>
<dbReference type="PROSITE" id="PS50893">
    <property type="entry name" value="ABC_TRANSPORTER_2"/>
    <property type="match status" value="1"/>
</dbReference>
<dbReference type="Gene3D" id="3.40.50.300">
    <property type="entry name" value="P-loop containing nucleotide triphosphate hydrolases"/>
    <property type="match status" value="1"/>
</dbReference>
<dbReference type="PROSITE" id="PS00211">
    <property type="entry name" value="ABC_TRANSPORTER_1"/>
    <property type="match status" value="1"/>
</dbReference>
<keyword evidence="3 5" id="KW-0067">ATP-binding</keyword>
<accession>A0A418V6C0</accession>
<feature type="domain" description="ABC transporter" evidence="4">
    <location>
        <begin position="23"/>
        <end position="269"/>
    </location>
</feature>
<dbReference type="InterPro" id="IPR003593">
    <property type="entry name" value="AAA+_ATPase"/>
</dbReference>